<dbReference type="GO" id="GO:0030003">
    <property type="term" value="P:intracellular monoatomic cation homeostasis"/>
    <property type="evidence" value="ECO:0000318"/>
    <property type="project" value="GO_Central"/>
</dbReference>
<evidence type="ECO:0000256" key="19">
    <source>
        <dbReference type="ARBA" id="ARBA00042777"/>
    </source>
</evidence>
<feature type="transmembrane region" description="Helical" evidence="21">
    <location>
        <begin position="627"/>
        <end position="645"/>
    </location>
</feature>
<dbReference type="OMA" id="MIICNNI"/>
<evidence type="ECO:0000256" key="10">
    <source>
        <dbReference type="ARBA" id="ARBA00022833"/>
    </source>
</evidence>
<dbReference type="Pfam" id="PF02535">
    <property type="entry name" value="Zip"/>
    <property type="match status" value="1"/>
</dbReference>
<sequence length="686" mass="76738">LASSKHFLFLSLRHFIYFSFPAVILKKKEVFVKVVDLLSTGEAYLNENAVHSFLNILKKRVQCSDVSCEKTCLLGVTIGELILNFIYCIVIVNNHMKCTSRLDSEGFFKVAPGLCFYMSDPAEACAAVKENQWQRETEAFVQGIKAKGNQGDGFDLSPVELDHMLHKIERHCLAMGKDQDCFTGRLILKESNVSSTDKFLHGIETVFGSIVYHKLRGDCMSVRVLPEAQYFLDYIFHHFQNGSDIMTLEDLTHLMLELDLGISRNGNGDHEHQLKQSRSEVHQYLVWLFLQNDSFSFFLNRTFLKMCFSAKEILEIYHVNSSSEISAAQFTQLSPALIQQLLSQACTQIPDHSNANGDLSVIERYIYASIATLVICLFALFGIVVLLCSSCSQAYQHIIQFCISLAVGSLTGDAILHLMPQILGLHVHSDGEHHDSGDSTNYIWKLVLLLGGIYFFFLMETLFSIMIQEDTQQSVCVVHHEGLDTHHCDHGTVLQVYHNERKSHQSSSQADLVKQEKTEKSILATEYSSRENRLLPYMITIGDGIHNFADGLAIGAAFSVSWKSGLATSLAVLCHEIPHELGDFAVLLHCGVSVKRALLLNLGSALTSFIGLYIALSVATNPSAKDWISAFTAGLFLYVALADMLPTMMHVKSRSPLFVFFLHNLGLMVGWGILLLLSFYEDNIGF</sequence>
<feature type="transmembrane region" description="Helical" evidence="21">
    <location>
        <begin position="401"/>
        <end position="422"/>
    </location>
</feature>
<feature type="transmembrane region" description="Helical" evidence="21">
    <location>
        <begin position="365"/>
        <end position="389"/>
    </location>
</feature>
<reference evidence="24" key="3">
    <citation type="submission" date="2025-09" db="UniProtKB">
        <authorList>
            <consortium name="Ensembl"/>
        </authorList>
    </citation>
    <scope>IDENTIFICATION</scope>
</reference>
<keyword evidence="8" id="KW-0732">Signal</keyword>
<feature type="transmembrane region" description="Helical" evidence="21">
    <location>
        <begin position="442"/>
        <end position="463"/>
    </location>
</feature>
<evidence type="ECO:0000256" key="7">
    <source>
        <dbReference type="ARBA" id="ARBA00022723"/>
    </source>
</evidence>
<keyword evidence="9" id="KW-0967">Endosome</keyword>
<evidence type="ECO:0000256" key="20">
    <source>
        <dbReference type="ARBA" id="ARBA00055808"/>
    </source>
</evidence>
<keyword evidence="25" id="KW-1185">Reference proteome</keyword>
<evidence type="ECO:0000256" key="1">
    <source>
        <dbReference type="ARBA" id="ARBA00004195"/>
    </source>
</evidence>
<evidence type="ECO:0000256" key="17">
    <source>
        <dbReference type="ARBA" id="ARBA00039394"/>
    </source>
</evidence>
<dbReference type="InterPro" id="IPR003689">
    <property type="entry name" value="ZIP"/>
</dbReference>
<evidence type="ECO:0000256" key="3">
    <source>
        <dbReference type="ARBA" id="ARBA00006939"/>
    </source>
</evidence>
<keyword evidence="15 21" id="KW-0472">Membrane</keyword>
<dbReference type="eggNOG" id="KOG2693">
    <property type="taxonomic scope" value="Eukaryota"/>
</dbReference>
<evidence type="ECO:0000256" key="18">
    <source>
        <dbReference type="ARBA" id="ARBA00041703"/>
    </source>
</evidence>
<evidence type="ECO:0000256" key="9">
    <source>
        <dbReference type="ARBA" id="ARBA00022753"/>
    </source>
</evidence>
<dbReference type="GO" id="GO:0005886">
    <property type="term" value="C:plasma membrane"/>
    <property type="evidence" value="ECO:0000318"/>
    <property type="project" value="GO_Central"/>
</dbReference>
<keyword evidence="7" id="KW-0479">Metal-binding</keyword>
<feature type="domain" description="Zinc transporter ZIP4/12 EF-hand" evidence="23">
    <location>
        <begin position="229"/>
        <end position="345"/>
    </location>
</feature>
<reference evidence="25" key="1">
    <citation type="submission" date="2011-12" db="EMBL/GenBank/DDBJ databases">
        <title>The Draft Genome of Lepisosteus oculatus.</title>
        <authorList>
            <consortium name="The Broad Institute Genome Assembly &amp; Analysis Group"/>
            <consortium name="Computational R&amp;D Group"/>
            <consortium name="and Sequencing Platform"/>
            <person name="Di Palma F."/>
            <person name="Alfoldi J."/>
            <person name="Johnson J."/>
            <person name="Berlin A."/>
            <person name="Gnerre S."/>
            <person name="Jaffe D."/>
            <person name="MacCallum I."/>
            <person name="Young S."/>
            <person name="Walker B.J."/>
            <person name="Lander E.S."/>
            <person name="Lindblad-Toh K."/>
        </authorList>
    </citation>
    <scope>NUCLEOTIDE SEQUENCE [LARGE SCALE GENOMIC DNA]</scope>
</reference>
<keyword evidence="14" id="KW-0406">Ion transport</keyword>
<dbReference type="STRING" id="7918.ENSLOCP00000009154"/>
<proteinExistence type="inferred from homology"/>
<reference evidence="24" key="2">
    <citation type="submission" date="2025-08" db="UniProtKB">
        <authorList>
            <consortium name="Ensembl"/>
        </authorList>
    </citation>
    <scope>IDENTIFICATION</scope>
</reference>
<feature type="domain" description="Zinc transporter ZIP4 N-terminal" evidence="22">
    <location>
        <begin position="52"/>
        <end position="220"/>
    </location>
</feature>
<evidence type="ECO:0000256" key="11">
    <source>
        <dbReference type="ARBA" id="ARBA00022843"/>
    </source>
</evidence>
<evidence type="ECO:0000313" key="24">
    <source>
        <dbReference type="Ensembl" id="ENSLOCP00000009154.1"/>
    </source>
</evidence>
<dbReference type="Pfam" id="PF18292">
    <property type="entry name" value="ZIP4_domain"/>
    <property type="match status" value="1"/>
</dbReference>
<dbReference type="InParanoid" id="W5ML95"/>
<keyword evidence="13 21" id="KW-1133">Transmembrane helix</keyword>
<keyword evidence="4" id="KW-0813">Transport</keyword>
<comment type="function">
    <text evidence="20">Selective transporter that mediates the uptake of Zn(2+). Plays an essential role for dietary zinc uptake from small intestine. The Zn(2+) uniporter activity is regulated by zinc availability. Also exhibits polyspecific binding and transport of Cu(2+), Cd(2+) and possibly Ni(2+) but at higher concentrations.</text>
</comment>
<dbReference type="GeneTree" id="ENSGT00940000160042"/>
<dbReference type="EMBL" id="AHAT01018149">
    <property type="status" value="NOT_ANNOTATED_CDS"/>
    <property type="molecule type" value="Genomic_DNA"/>
</dbReference>
<dbReference type="GO" id="GO:0071578">
    <property type="term" value="P:zinc ion import across plasma membrane"/>
    <property type="evidence" value="ECO:0000318"/>
    <property type="project" value="GO_Central"/>
</dbReference>
<dbReference type="Bgee" id="ENSLOCG00000007544">
    <property type="expression patterns" value="Expressed in intestine and 5 other cell types or tissues"/>
</dbReference>
<keyword evidence="10" id="KW-0862">Zinc</keyword>
<keyword evidence="6 21" id="KW-0812">Transmembrane</keyword>
<evidence type="ECO:0000256" key="15">
    <source>
        <dbReference type="ARBA" id="ARBA00023136"/>
    </source>
</evidence>
<evidence type="ECO:0000256" key="4">
    <source>
        <dbReference type="ARBA" id="ARBA00022448"/>
    </source>
</evidence>
<evidence type="ECO:0000256" key="12">
    <source>
        <dbReference type="ARBA" id="ARBA00022906"/>
    </source>
</evidence>
<dbReference type="AlphaFoldDB" id="W5ML95"/>
<feature type="transmembrane region" description="Helical" evidence="21">
    <location>
        <begin position="657"/>
        <end position="680"/>
    </location>
</feature>
<keyword evidence="11" id="KW-0832">Ubl conjugation</keyword>
<dbReference type="GO" id="GO:0140410">
    <property type="term" value="F:monoatomic cation:bicarbonate symporter activity"/>
    <property type="evidence" value="ECO:0000318"/>
    <property type="project" value="GO_Central"/>
</dbReference>
<evidence type="ECO:0000256" key="16">
    <source>
        <dbReference type="ARBA" id="ARBA00034634"/>
    </source>
</evidence>
<organism evidence="24 25">
    <name type="scientific">Lepisosteus oculatus</name>
    <name type="common">Spotted gar</name>
    <dbReference type="NCBI Taxonomy" id="7918"/>
    <lineage>
        <taxon>Eukaryota</taxon>
        <taxon>Metazoa</taxon>
        <taxon>Chordata</taxon>
        <taxon>Craniata</taxon>
        <taxon>Vertebrata</taxon>
        <taxon>Euteleostomi</taxon>
        <taxon>Actinopterygii</taxon>
        <taxon>Neopterygii</taxon>
        <taxon>Holostei</taxon>
        <taxon>Semionotiformes</taxon>
        <taxon>Lepisosteidae</taxon>
        <taxon>Lepisosteus</taxon>
    </lineage>
</organism>
<evidence type="ECO:0000256" key="13">
    <source>
        <dbReference type="ARBA" id="ARBA00022989"/>
    </source>
</evidence>
<dbReference type="GO" id="GO:0046872">
    <property type="term" value="F:metal ion binding"/>
    <property type="evidence" value="ECO:0007669"/>
    <property type="project" value="UniProtKB-KW"/>
</dbReference>
<dbReference type="InterPro" id="IPR049406">
    <property type="entry name" value="ZIP4_12_EF-hand"/>
</dbReference>
<name>W5ML95_LEPOC</name>
<dbReference type="PANTHER" id="PTHR12191:SF21">
    <property type="entry name" value="ZINC TRANSPORTER ZIP4"/>
    <property type="match status" value="1"/>
</dbReference>
<evidence type="ECO:0000256" key="5">
    <source>
        <dbReference type="ARBA" id="ARBA00022475"/>
    </source>
</evidence>
<dbReference type="InterPro" id="IPR041137">
    <property type="entry name" value="ZIP4_N"/>
</dbReference>
<protein>
    <recommendedName>
        <fullName evidence="17">Zinc transporter ZIP4</fullName>
    </recommendedName>
    <alternativeName>
        <fullName evidence="19">Solute carrier family 39 member 4</fullName>
    </alternativeName>
    <alternativeName>
        <fullName evidence="18">Zrt- and Irt-like protein 4</fullName>
    </alternativeName>
</protein>
<dbReference type="Proteomes" id="UP000018468">
    <property type="component" value="Linkage group LG11"/>
</dbReference>
<keyword evidence="5" id="KW-1003">Cell membrane</keyword>
<evidence type="ECO:0000259" key="23">
    <source>
        <dbReference type="Pfam" id="PF21116"/>
    </source>
</evidence>
<dbReference type="GO" id="GO:0005385">
    <property type="term" value="F:zinc ion transmembrane transporter activity"/>
    <property type="evidence" value="ECO:0000318"/>
    <property type="project" value="GO_Central"/>
</dbReference>
<evidence type="ECO:0000256" key="14">
    <source>
        <dbReference type="ARBA" id="ARBA00023065"/>
    </source>
</evidence>
<dbReference type="GO" id="GO:0016324">
    <property type="term" value="C:apical plasma membrane"/>
    <property type="evidence" value="ECO:0007669"/>
    <property type="project" value="UniProtKB-SubCell"/>
</dbReference>
<comment type="catalytic activity">
    <reaction evidence="16">
        <text>Zn(2+)(in) = Zn(2+)(out)</text>
        <dbReference type="Rhea" id="RHEA:29351"/>
        <dbReference type="ChEBI" id="CHEBI:29105"/>
    </reaction>
</comment>
<dbReference type="GO" id="GO:0055038">
    <property type="term" value="C:recycling endosome membrane"/>
    <property type="evidence" value="ECO:0007669"/>
    <property type="project" value="UniProtKB-SubCell"/>
</dbReference>
<evidence type="ECO:0000256" key="8">
    <source>
        <dbReference type="ARBA" id="ARBA00022729"/>
    </source>
</evidence>
<dbReference type="Ensembl" id="ENSLOCT00000009165.1">
    <property type="protein sequence ID" value="ENSLOCP00000009154.1"/>
    <property type="gene ID" value="ENSLOCG00000007544.1"/>
</dbReference>
<evidence type="ECO:0000256" key="6">
    <source>
        <dbReference type="ARBA" id="ARBA00022692"/>
    </source>
</evidence>
<evidence type="ECO:0000259" key="22">
    <source>
        <dbReference type="Pfam" id="PF18292"/>
    </source>
</evidence>
<dbReference type="PANTHER" id="PTHR12191">
    <property type="entry name" value="SOLUTE CARRIER FAMILY 39"/>
    <property type="match status" value="1"/>
</dbReference>
<keyword evidence="12" id="KW-0864">Zinc transport</keyword>
<accession>W5ML95</accession>
<evidence type="ECO:0000313" key="25">
    <source>
        <dbReference type="Proteomes" id="UP000018468"/>
    </source>
</evidence>
<feature type="transmembrane region" description="Helical" evidence="21">
    <location>
        <begin position="597"/>
        <end position="615"/>
    </location>
</feature>
<dbReference type="Pfam" id="PF21116">
    <property type="entry name" value="EF-hand_Zip"/>
    <property type="match status" value="1"/>
</dbReference>
<dbReference type="InterPro" id="IPR050799">
    <property type="entry name" value="ZIP_Transporter"/>
</dbReference>
<comment type="subcellular location">
    <subcellularLocation>
        <location evidence="2">Apical cell membrane</location>
        <topology evidence="2">Multi-pass membrane protein</topology>
    </subcellularLocation>
    <subcellularLocation>
        <location evidence="1">Recycling endosome membrane</location>
        <topology evidence="1">Multi-pass membrane protein</topology>
    </subcellularLocation>
</comment>
<comment type="similarity">
    <text evidence="3">Belongs to the ZIP transporter (TC 2.A.5) family.</text>
</comment>
<evidence type="ECO:0000256" key="21">
    <source>
        <dbReference type="SAM" id="Phobius"/>
    </source>
</evidence>
<evidence type="ECO:0000256" key="2">
    <source>
        <dbReference type="ARBA" id="ARBA00004424"/>
    </source>
</evidence>